<feature type="chain" id="PRO_5042078253" evidence="3">
    <location>
        <begin position="25"/>
        <end position="619"/>
    </location>
</feature>
<dbReference type="Gene3D" id="2.130.10.80">
    <property type="entry name" value="Galactose oxidase/kelch, beta-propeller"/>
    <property type="match status" value="1"/>
</dbReference>
<dbReference type="EMBL" id="JACGWL010000006">
    <property type="protein sequence ID" value="KAK4399772.1"/>
    <property type="molecule type" value="Genomic_DNA"/>
</dbReference>
<feature type="signal peptide" evidence="3">
    <location>
        <begin position="1"/>
        <end position="24"/>
    </location>
</feature>
<keyword evidence="1 3" id="KW-0732">Signal</keyword>
<keyword evidence="7" id="KW-1185">Reference proteome</keyword>
<dbReference type="AlphaFoldDB" id="A0AAE1WUD9"/>
<evidence type="ECO:0000256" key="3">
    <source>
        <dbReference type="SAM" id="SignalP"/>
    </source>
</evidence>
<dbReference type="InterPro" id="IPR011043">
    <property type="entry name" value="Gal_Oxase/kelch_b-propeller"/>
</dbReference>
<organism evidence="6 7">
    <name type="scientific">Sesamum angolense</name>
    <dbReference type="NCBI Taxonomy" id="2727404"/>
    <lineage>
        <taxon>Eukaryota</taxon>
        <taxon>Viridiplantae</taxon>
        <taxon>Streptophyta</taxon>
        <taxon>Embryophyta</taxon>
        <taxon>Tracheophyta</taxon>
        <taxon>Spermatophyta</taxon>
        <taxon>Magnoliopsida</taxon>
        <taxon>eudicotyledons</taxon>
        <taxon>Gunneridae</taxon>
        <taxon>Pentapetalae</taxon>
        <taxon>asterids</taxon>
        <taxon>lamiids</taxon>
        <taxon>Lamiales</taxon>
        <taxon>Pedaliaceae</taxon>
        <taxon>Sesamum</taxon>
    </lineage>
</organism>
<reference evidence="6" key="2">
    <citation type="journal article" date="2024" name="Plant">
        <title>Genomic evolution and insights into agronomic trait innovations of Sesamum species.</title>
        <authorList>
            <person name="Miao H."/>
            <person name="Wang L."/>
            <person name="Qu L."/>
            <person name="Liu H."/>
            <person name="Sun Y."/>
            <person name="Le M."/>
            <person name="Wang Q."/>
            <person name="Wei S."/>
            <person name="Zheng Y."/>
            <person name="Lin W."/>
            <person name="Duan Y."/>
            <person name="Cao H."/>
            <person name="Xiong S."/>
            <person name="Wang X."/>
            <person name="Wei L."/>
            <person name="Li C."/>
            <person name="Ma Q."/>
            <person name="Ju M."/>
            <person name="Zhao R."/>
            <person name="Li G."/>
            <person name="Mu C."/>
            <person name="Tian Q."/>
            <person name="Mei H."/>
            <person name="Zhang T."/>
            <person name="Gao T."/>
            <person name="Zhang H."/>
        </authorList>
    </citation>
    <scope>NUCLEOTIDE SEQUENCE</scope>
    <source>
        <strain evidence="6">K16</strain>
    </source>
</reference>
<feature type="domain" description="Galactose oxidase-like Early set" evidence="5">
    <location>
        <begin position="511"/>
        <end position="618"/>
    </location>
</feature>
<dbReference type="Proteomes" id="UP001289374">
    <property type="component" value="Unassembled WGS sequence"/>
</dbReference>
<name>A0AAE1WUD9_9LAMI</name>
<reference evidence="6" key="1">
    <citation type="submission" date="2020-06" db="EMBL/GenBank/DDBJ databases">
        <authorList>
            <person name="Li T."/>
            <person name="Hu X."/>
            <person name="Zhang T."/>
            <person name="Song X."/>
            <person name="Zhang H."/>
            <person name="Dai N."/>
            <person name="Sheng W."/>
            <person name="Hou X."/>
            <person name="Wei L."/>
        </authorList>
    </citation>
    <scope>NUCLEOTIDE SEQUENCE</scope>
    <source>
        <strain evidence="6">K16</strain>
        <tissue evidence="6">Leaf</tissue>
    </source>
</reference>
<evidence type="ECO:0000313" key="6">
    <source>
        <dbReference type="EMBL" id="KAK4399772.1"/>
    </source>
</evidence>
<dbReference type="CDD" id="cd02851">
    <property type="entry name" value="E_set_GO_C"/>
    <property type="match status" value="1"/>
</dbReference>
<evidence type="ECO:0000313" key="7">
    <source>
        <dbReference type="Proteomes" id="UP001289374"/>
    </source>
</evidence>
<dbReference type="Gene3D" id="2.60.40.10">
    <property type="entry name" value="Immunoglobulins"/>
    <property type="match status" value="1"/>
</dbReference>
<dbReference type="Pfam" id="PF09118">
    <property type="entry name" value="GO-like_E_set"/>
    <property type="match status" value="1"/>
</dbReference>
<accession>A0AAE1WUD9</accession>
<dbReference type="Pfam" id="PF07250">
    <property type="entry name" value="Glyoxal_oxid_N"/>
    <property type="match status" value="1"/>
</dbReference>
<proteinExistence type="predicted"/>
<evidence type="ECO:0000256" key="2">
    <source>
        <dbReference type="SAM" id="MobiDB-lite"/>
    </source>
</evidence>
<dbReference type="PANTHER" id="PTHR32208:SF57">
    <property type="entry name" value="F14L17.20 PROTEIN"/>
    <property type="match status" value="1"/>
</dbReference>
<dbReference type="InterPro" id="IPR009880">
    <property type="entry name" value="Glyoxal_oxidase_N"/>
</dbReference>
<protein>
    <submittedName>
        <fullName evidence="6">Aldehyde oxidase GLOX1</fullName>
    </submittedName>
</protein>
<evidence type="ECO:0000259" key="4">
    <source>
        <dbReference type="Pfam" id="PF07250"/>
    </source>
</evidence>
<dbReference type="InterPro" id="IPR013783">
    <property type="entry name" value="Ig-like_fold"/>
</dbReference>
<evidence type="ECO:0000256" key="1">
    <source>
        <dbReference type="ARBA" id="ARBA00022729"/>
    </source>
</evidence>
<sequence>MAFKNLSFFSLLLVILSLFTISSQHRPRPSPSPRPRPHPRGDRQPDVFSSMPPDIVSSSASPSRFQPHISTLLFFSSSLYLPITSQYSNTMVGGGEWSLLQETIGVSAMHMQLLYNNKVLIFDRTDFGPSNLTLPTGKCRYNDEAVSQDCTAHSLLYDVASNTYRPLLVKTDVWCSSGAVNSKGTLIQTGGYHGGDHKIRLFIPCDDDQCDWIELHQNLTVHRWYSSDHILPDGRVIIVGGRSSFSYEFFPKNTFENSFYYFPFLKETTDLIEENNLYPFLYLLPDGNLFVFANQRSVVLDYKKNKIVKEFPVIPGEKRTYPATGSSVMLPLKLTAGGWDGYPAHPEVEVMVCGGARGGAYMKAIEGLYVAASKSCGRIRVTDQDPKWEMEDMPMGRVMPDMLLLPTGDVIILNGAANGTAGWECAVNPVLNPVIYKPDEPDPTKKFSVLNPTKIARMYHSAATLLPDGRVLVGGSNPHVRYNFTGVRYPTELSLEAFSPPYLASEHDHLRPSILSIEGPANNVLSYGQLFAITFSLGMYQHAGEYMVAMAAPSFTTHSFAMNQRLLVLYVVDAHQLSAFDHKVTLYAPPTANIAPPGYYMLFVVHQGVPGHCVWIRIK</sequence>
<comment type="caution">
    <text evidence="6">The sequence shown here is derived from an EMBL/GenBank/DDBJ whole genome shotgun (WGS) entry which is preliminary data.</text>
</comment>
<dbReference type="SUPFAM" id="SSF50965">
    <property type="entry name" value="Galactose oxidase, central domain"/>
    <property type="match status" value="1"/>
</dbReference>
<gene>
    <name evidence="6" type="ORF">Sango_1083300</name>
</gene>
<feature type="domain" description="Glyoxal oxidase N-terminal" evidence="4">
    <location>
        <begin position="109"/>
        <end position="502"/>
    </location>
</feature>
<dbReference type="InterPro" id="IPR037293">
    <property type="entry name" value="Gal_Oxidase_central_sf"/>
</dbReference>
<evidence type="ECO:0000259" key="5">
    <source>
        <dbReference type="Pfam" id="PF09118"/>
    </source>
</evidence>
<dbReference type="SUPFAM" id="SSF81296">
    <property type="entry name" value="E set domains"/>
    <property type="match status" value="1"/>
</dbReference>
<dbReference type="InterPro" id="IPR014756">
    <property type="entry name" value="Ig_E-set"/>
</dbReference>
<dbReference type="InterPro" id="IPR015202">
    <property type="entry name" value="GO-like_E_set"/>
</dbReference>
<dbReference type="PANTHER" id="PTHR32208">
    <property type="entry name" value="SECRETED PROTEIN-RELATED"/>
    <property type="match status" value="1"/>
</dbReference>
<feature type="region of interest" description="Disordered" evidence="2">
    <location>
        <begin position="23"/>
        <end position="64"/>
    </location>
</feature>